<keyword evidence="2" id="KW-0732">Signal</keyword>
<protein>
    <recommendedName>
        <fullName evidence="5">WD40 repeat protein</fullName>
    </recommendedName>
</protein>
<dbReference type="Proteomes" id="UP001284601">
    <property type="component" value="Unassembled WGS sequence"/>
</dbReference>
<dbReference type="EMBL" id="JAWSTH010000112">
    <property type="protein sequence ID" value="MDW5597973.1"/>
    <property type="molecule type" value="Genomic_DNA"/>
</dbReference>
<feature type="signal peptide" evidence="2">
    <location>
        <begin position="1"/>
        <end position="24"/>
    </location>
</feature>
<keyword evidence="4" id="KW-1185">Reference proteome</keyword>
<evidence type="ECO:0000313" key="3">
    <source>
        <dbReference type="EMBL" id="MDW5597973.1"/>
    </source>
</evidence>
<feature type="region of interest" description="Disordered" evidence="1">
    <location>
        <begin position="313"/>
        <end position="334"/>
    </location>
</feature>
<dbReference type="SUPFAM" id="SSF82171">
    <property type="entry name" value="DPP6 N-terminal domain-like"/>
    <property type="match status" value="1"/>
</dbReference>
<sequence>MRRSTLVALTSVGALAALPAAAHADWSEAQLTSVHNGRLEQADGATTALDLSGDGRWVVLQTRASNFFADDDPDAPGTLRQGGIFRFDRQSGAIALVADGDQFDELSGELLLRGAAAPSVSDDGRWVAFATAQRLVPQDVNDNVDVYVRDMTIPLLPDRPASGAYQLVSARDGGDEPAAYEPRDPPLPGRTPGAAVFAGQGISADGRFVAFRTVEQQSDLPARDAIDTPPGAVFVRDLRQRRTVLASAALDGSGAVGGAQTPVAISRDGSTVAWVGENATAQTRFIGGETLDDAQRYYLWRRWDEPGARTRRITGISDPDDPGCGQGGQISPSLTSVAPCDGPLTDTDGGGFDIGSRAPALSADGMTVAFVSGAGPRPAQDSDVALDAYVTSMRDGVTRKAGTRTLTKGSIGANAAVNGDVESVAISADGQRVLLATARRQFLPPAPPLIGDPRSSAGSTELYTVDLAPGGGTRRVLRPGGGDVNDTVEPGVALSADGRTLGFVSRASNLVAGDANELADAFAVQEVDASQTAPPPAGLGGDAINEEIVGESDDFVLRVSSRRDGTLALRVVVPVAGAVRAFARTRPVVVRRTARGTRARRARVRQVASARGSAARRGTVSLTLRLAARDRAAVRKGTPLPVRVTVTLTPSAGGRVRTRTANARFVVVAKRTTRATRRTARRASRGGTKSATHGARRP</sequence>
<feature type="compositionally biased region" description="Basic residues" evidence="1">
    <location>
        <begin position="672"/>
        <end position="684"/>
    </location>
</feature>
<accession>A0ABU4HXL7</accession>
<evidence type="ECO:0008006" key="5">
    <source>
        <dbReference type="Google" id="ProtNLM"/>
    </source>
</evidence>
<dbReference type="InterPro" id="IPR011042">
    <property type="entry name" value="6-blade_b-propeller_TolB-like"/>
</dbReference>
<reference evidence="4" key="1">
    <citation type="submission" date="2023-07" db="EMBL/GenBank/DDBJ databases">
        <title>Conexibacter stalactiti sp. nov., isolated from stalactites in a lava cave and emended description of the genus Conexibacter.</title>
        <authorList>
            <person name="Lee S.D."/>
        </authorList>
    </citation>
    <scope>NUCLEOTIDE SEQUENCE [LARGE SCALE GENOMIC DNA]</scope>
    <source>
        <strain evidence="4">KCTC 39840</strain>
    </source>
</reference>
<feature type="chain" id="PRO_5046275158" description="WD40 repeat protein" evidence="2">
    <location>
        <begin position="25"/>
        <end position="698"/>
    </location>
</feature>
<dbReference type="Gene3D" id="2.120.10.30">
    <property type="entry name" value="TolB, C-terminal domain"/>
    <property type="match status" value="1"/>
</dbReference>
<name>A0ABU4HXL7_9ACTN</name>
<feature type="region of interest" description="Disordered" evidence="1">
    <location>
        <begin position="672"/>
        <end position="698"/>
    </location>
</feature>
<gene>
    <name evidence="3" type="ORF">R7226_26700</name>
</gene>
<evidence type="ECO:0000313" key="4">
    <source>
        <dbReference type="Proteomes" id="UP001284601"/>
    </source>
</evidence>
<comment type="caution">
    <text evidence="3">The sequence shown here is derived from an EMBL/GenBank/DDBJ whole genome shotgun (WGS) entry which is preliminary data.</text>
</comment>
<evidence type="ECO:0000256" key="2">
    <source>
        <dbReference type="SAM" id="SignalP"/>
    </source>
</evidence>
<organism evidence="3 4">
    <name type="scientific">Conexibacter stalactiti</name>
    <dbReference type="NCBI Taxonomy" id="1940611"/>
    <lineage>
        <taxon>Bacteria</taxon>
        <taxon>Bacillati</taxon>
        <taxon>Actinomycetota</taxon>
        <taxon>Thermoleophilia</taxon>
        <taxon>Solirubrobacterales</taxon>
        <taxon>Conexibacteraceae</taxon>
        <taxon>Conexibacter</taxon>
    </lineage>
</organism>
<dbReference type="RefSeq" id="WP_318600441.1">
    <property type="nucleotide sequence ID" value="NZ_JAWSTH010000112.1"/>
</dbReference>
<proteinExistence type="predicted"/>
<evidence type="ECO:0000256" key="1">
    <source>
        <dbReference type="SAM" id="MobiDB-lite"/>
    </source>
</evidence>